<evidence type="ECO:0000313" key="2">
    <source>
        <dbReference type="EMBL" id="WTS17994.1"/>
    </source>
</evidence>
<feature type="region of interest" description="Disordered" evidence="1">
    <location>
        <begin position="54"/>
        <end position="75"/>
    </location>
</feature>
<proteinExistence type="predicted"/>
<dbReference type="AlphaFoldDB" id="A0AAU1ULA1"/>
<protein>
    <submittedName>
        <fullName evidence="2">Uncharacterized protein</fullName>
    </submittedName>
</protein>
<accession>A0AAU1ULA1</accession>
<name>A0AAU1ULA1_9ACTN</name>
<reference evidence="2" key="1">
    <citation type="submission" date="2022-10" db="EMBL/GenBank/DDBJ databases">
        <title>The complete genomes of actinobacterial strains from the NBC collection.</title>
        <authorList>
            <person name="Joergensen T.S."/>
            <person name="Alvarez Arevalo M."/>
            <person name="Sterndorff E.B."/>
            <person name="Faurdal D."/>
            <person name="Vuksanovic O."/>
            <person name="Mourched A.-S."/>
            <person name="Charusanti P."/>
            <person name="Shaw S."/>
            <person name="Blin K."/>
            <person name="Weber T."/>
        </authorList>
    </citation>
    <scope>NUCLEOTIDE SEQUENCE</scope>
    <source>
        <strain evidence="2">NBC_00119</strain>
    </source>
</reference>
<dbReference type="EMBL" id="CP108195">
    <property type="protein sequence ID" value="WTS17994.1"/>
    <property type="molecule type" value="Genomic_DNA"/>
</dbReference>
<evidence type="ECO:0000256" key="1">
    <source>
        <dbReference type="SAM" id="MobiDB-lite"/>
    </source>
</evidence>
<organism evidence="2">
    <name type="scientific">Streptomyces sp. NBC_00119</name>
    <dbReference type="NCBI Taxonomy" id="2975659"/>
    <lineage>
        <taxon>Bacteria</taxon>
        <taxon>Bacillati</taxon>
        <taxon>Actinomycetota</taxon>
        <taxon>Actinomycetes</taxon>
        <taxon>Kitasatosporales</taxon>
        <taxon>Streptomycetaceae</taxon>
        <taxon>Streptomyces</taxon>
    </lineage>
</organism>
<sequence>MNIHHFEFVWWVVYSRWSGAIAWRQDRLSARDLAVGQYEQGAQERGGVTDVQAELGEDAPDTSPCQRVKSRWRVR</sequence>
<gene>
    <name evidence="2" type="ORF">OHU69_47485</name>
</gene>